<sequence length="71" mass="8125">MKVEEGEFHYLKTDSEEFVLKGKEESIEKLKEIADDGKPDPGETGVFRVSPSDEEWSIEQVPWSEIALELL</sequence>
<protein>
    <submittedName>
        <fullName evidence="1">Uncharacterized protein</fullName>
    </submittedName>
</protein>
<dbReference type="Proteomes" id="UP000070463">
    <property type="component" value="Unassembled WGS sequence"/>
</dbReference>
<dbReference type="AlphaFoldDB" id="A0A133UT87"/>
<comment type="caution">
    <text evidence="1">The sequence shown here is derived from an EMBL/GenBank/DDBJ whole genome shotgun (WGS) entry which is preliminary data.</text>
</comment>
<dbReference type="EMBL" id="LHXR01000033">
    <property type="protein sequence ID" value="KXA97359.1"/>
    <property type="molecule type" value="Genomic_DNA"/>
</dbReference>
<organism evidence="1 2">
    <name type="scientific">candidate division MSBL1 archaeon SCGC-AAA259I09</name>
    <dbReference type="NCBI Taxonomy" id="1698267"/>
    <lineage>
        <taxon>Archaea</taxon>
        <taxon>Methanobacteriati</taxon>
        <taxon>Methanobacteriota</taxon>
        <taxon>candidate division MSBL1</taxon>
    </lineage>
</organism>
<keyword evidence="2" id="KW-1185">Reference proteome</keyword>
<evidence type="ECO:0000313" key="1">
    <source>
        <dbReference type="EMBL" id="KXA97359.1"/>
    </source>
</evidence>
<proteinExistence type="predicted"/>
<gene>
    <name evidence="1" type="ORF">AKJ37_03170</name>
</gene>
<evidence type="ECO:0000313" key="2">
    <source>
        <dbReference type="Proteomes" id="UP000070463"/>
    </source>
</evidence>
<accession>A0A133UT87</accession>
<reference evidence="1 2" key="1">
    <citation type="journal article" date="2016" name="Sci. Rep.">
        <title>Metabolic traits of an uncultured archaeal lineage -MSBL1- from brine pools of the Red Sea.</title>
        <authorList>
            <person name="Mwirichia R."/>
            <person name="Alam I."/>
            <person name="Rashid M."/>
            <person name="Vinu M."/>
            <person name="Ba-Alawi W."/>
            <person name="Anthony Kamau A."/>
            <person name="Kamanda Ngugi D."/>
            <person name="Goker M."/>
            <person name="Klenk H.P."/>
            <person name="Bajic V."/>
            <person name="Stingl U."/>
        </authorList>
    </citation>
    <scope>NUCLEOTIDE SEQUENCE [LARGE SCALE GENOMIC DNA]</scope>
    <source>
        <strain evidence="1">SCGC-AAA259I09</strain>
    </source>
</reference>
<name>A0A133UT87_9EURY</name>